<dbReference type="CDD" id="cd06464">
    <property type="entry name" value="ACD_sHsps-like"/>
    <property type="match status" value="1"/>
</dbReference>
<sequence length="178" mass="18762">MNTQAVQASTSANPAVSGQMPAALMEGAASTAVPTTAPVNATPASGTAPASASSTAARPRASTSRQRDDLALVPPVDVIEDAQGITLYADLPGVPRDLLNLRVDGDQLIIEAEMRLDMPEGLRAGHAEVTRQHYRRVFTLSKELDAEQIRAELTQGVLQVRLPKAAHAQPRKIQVALG</sequence>
<name>A0ABR6GTY7_9BURK</name>
<dbReference type="InterPro" id="IPR002068">
    <property type="entry name" value="A-crystallin/Hsp20_dom"/>
</dbReference>
<evidence type="ECO:0000313" key="6">
    <source>
        <dbReference type="EMBL" id="MBB3195566.1"/>
    </source>
</evidence>
<dbReference type="Proteomes" id="UP000574369">
    <property type="component" value="Unassembled WGS sequence"/>
</dbReference>
<organism evidence="6 7">
    <name type="scientific">Roseateles terrae</name>
    <dbReference type="NCBI Taxonomy" id="431060"/>
    <lineage>
        <taxon>Bacteria</taxon>
        <taxon>Pseudomonadati</taxon>
        <taxon>Pseudomonadota</taxon>
        <taxon>Betaproteobacteria</taxon>
        <taxon>Burkholderiales</taxon>
        <taxon>Sphaerotilaceae</taxon>
        <taxon>Roseateles</taxon>
    </lineage>
</organism>
<comment type="similarity">
    <text evidence="2 3">Belongs to the small heat shock protein (HSP20) family.</text>
</comment>
<protein>
    <submittedName>
        <fullName evidence="6">HSP20 family molecular chaperone IbpA</fullName>
    </submittedName>
</protein>
<dbReference type="InterPro" id="IPR008978">
    <property type="entry name" value="HSP20-like_chaperone"/>
</dbReference>
<evidence type="ECO:0000256" key="2">
    <source>
        <dbReference type="PROSITE-ProRule" id="PRU00285"/>
    </source>
</evidence>
<dbReference type="PROSITE" id="PS01031">
    <property type="entry name" value="SHSP"/>
    <property type="match status" value="1"/>
</dbReference>
<feature type="region of interest" description="Disordered" evidence="4">
    <location>
        <begin position="35"/>
        <end position="68"/>
    </location>
</feature>
<gene>
    <name evidence="6" type="ORF">FHS28_002972</name>
</gene>
<dbReference type="Pfam" id="PF00011">
    <property type="entry name" value="HSP20"/>
    <property type="match status" value="1"/>
</dbReference>
<evidence type="ECO:0000256" key="3">
    <source>
        <dbReference type="RuleBase" id="RU003616"/>
    </source>
</evidence>
<dbReference type="Gene3D" id="2.60.40.790">
    <property type="match status" value="1"/>
</dbReference>
<evidence type="ECO:0000259" key="5">
    <source>
        <dbReference type="PROSITE" id="PS01031"/>
    </source>
</evidence>
<dbReference type="EMBL" id="JACHXO010000005">
    <property type="protein sequence ID" value="MBB3195566.1"/>
    <property type="molecule type" value="Genomic_DNA"/>
</dbReference>
<comment type="caution">
    <text evidence="6">The sequence shown here is derived from an EMBL/GenBank/DDBJ whole genome shotgun (WGS) entry which is preliminary data.</text>
</comment>
<dbReference type="SUPFAM" id="SSF49764">
    <property type="entry name" value="HSP20-like chaperones"/>
    <property type="match status" value="1"/>
</dbReference>
<keyword evidence="7" id="KW-1185">Reference proteome</keyword>
<evidence type="ECO:0000313" key="7">
    <source>
        <dbReference type="Proteomes" id="UP000574369"/>
    </source>
</evidence>
<feature type="compositionally biased region" description="Low complexity" evidence="4">
    <location>
        <begin position="35"/>
        <end position="64"/>
    </location>
</feature>
<dbReference type="PANTHER" id="PTHR46733">
    <property type="entry name" value="26.5 KDA HEAT SHOCK PROTEIN, MITOCHONDRIAL"/>
    <property type="match status" value="1"/>
</dbReference>
<dbReference type="InterPro" id="IPR044587">
    <property type="entry name" value="HSP21-like"/>
</dbReference>
<keyword evidence="1" id="KW-0346">Stress response</keyword>
<evidence type="ECO:0000256" key="1">
    <source>
        <dbReference type="ARBA" id="ARBA00023016"/>
    </source>
</evidence>
<reference evidence="6 7" key="1">
    <citation type="submission" date="2020-08" db="EMBL/GenBank/DDBJ databases">
        <title>Genomic Encyclopedia of Type Strains, Phase III (KMG-III): the genomes of soil and plant-associated and newly described type strains.</title>
        <authorList>
            <person name="Whitman W."/>
        </authorList>
    </citation>
    <scope>NUCLEOTIDE SEQUENCE [LARGE SCALE GENOMIC DNA]</scope>
    <source>
        <strain evidence="6 7">CECT 7247</strain>
    </source>
</reference>
<feature type="domain" description="SHSP" evidence="5">
    <location>
        <begin position="67"/>
        <end position="178"/>
    </location>
</feature>
<dbReference type="PANTHER" id="PTHR46733:SF4">
    <property type="entry name" value="HEAT SHOCK PROTEIN 21, CHLOROPLASTIC"/>
    <property type="match status" value="1"/>
</dbReference>
<accession>A0ABR6GTY7</accession>
<proteinExistence type="inferred from homology"/>
<evidence type="ECO:0000256" key="4">
    <source>
        <dbReference type="SAM" id="MobiDB-lite"/>
    </source>
</evidence>